<dbReference type="SUPFAM" id="SSF53686">
    <property type="entry name" value="Tryptophan synthase beta subunit-like PLP-dependent enzymes"/>
    <property type="match status" value="1"/>
</dbReference>
<feature type="domain" description="N-acetyltransferase" evidence="3">
    <location>
        <begin position="313"/>
        <end position="450"/>
    </location>
</feature>
<dbReference type="EMBL" id="CP015756">
    <property type="protein sequence ID" value="APC39472.1"/>
    <property type="molecule type" value="Genomic_DNA"/>
</dbReference>
<dbReference type="CDD" id="cd04301">
    <property type="entry name" value="NAT_SF"/>
    <property type="match status" value="1"/>
</dbReference>
<name>A0A1J0GEQ5_9CLOT</name>
<dbReference type="InterPro" id="IPR001926">
    <property type="entry name" value="TrpB-like_PALP"/>
</dbReference>
<organism evidence="4 5">
    <name type="scientific">Clostridium estertheticum subsp. estertheticum</name>
    <dbReference type="NCBI Taxonomy" id="1552"/>
    <lineage>
        <taxon>Bacteria</taxon>
        <taxon>Bacillati</taxon>
        <taxon>Bacillota</taxon>
        <taxon>Clostridia</taxon>
        <taxon>Eubacteriales</taxon>
        <taxon>Clostridiaceae</taxon>
        <taxon>Clostridium</taxon>
    </lineage>
</organism>
<evidence type="ECO:0000313" key="4">
    <source>
        <dbReference type="EMBL" id="APC39472.1"/>
    </source>
</evidence>
<accession>A0A1J0GEQ5</accession>
<dbReference type="Gene3D" id="3.40.630.30">
    <property type="match status" value="1"/>
</dbReference>
<dbReference type="KEGG" id="ceu:A7L45_05025"/>
<dbReference type="Gene3D" id="3.40.50.1100">
    <property type="match status" value="2"/>
</dbReference>
<dbReference type="GO" id="GO:0016747">
    <property type="term" value="F:acyltransferase activity, transferring groups other than amino-acyl groups"/>
    <property type="evidence" value="ECO:0007669"/>
    <property type="project" value="InterPro"/>
</dbReference>
<gene>
    <name evidence="4" type="ORF">A7L45_05025</name>
</gene>
<dbReference type="Pfam" id="PF00291">
    <property type="entry name" value="PALP"/>
    <property type="match status" value="1"/>
</dbReference>
<dbReference type="PROSITE" id="PS51186">
    <property type="entry name" value="GNAT"/>
    <property type="match status" value="1"/>
</dbReference>
<dbReference type="STRING" id="1552.A7L45_05025"/>
<sequence>MRKSGRTPLMRAKKLEKALGISEIYLKLEGANPSGHKYDRISEVLVKDAIANGFKKILVDGSECYIQSVQLFAKLNELEIKVPLFKQEKWKISRIDKSILFDMRDKKDTITRSNLREIAEKNNMYLMCEWNLNNIISHLVLEDMTRECLERMDFKADTITIQLGLGYTLSSVYSGLIKSWVHEELCKLPELICGSNPSWKDSMDEYVRKMQIGGIKSKEKDTAKTNLYMEDDYTGIVATVEKIIMDTRAQMIEIEEIDLKNAANMLRDVEGVMVSRKESYAMAAFIKKANQGKLSNGKHLIILNDARSEIEVCEIKSFNDKNKEELLEMTRDWLSTYNDSVGETVDAIEKAMKEGFLLIAKRNGEEQGICIVVNMGFERFIPTYHLAYIGVKPGNKGRGVASELIGRAIELTDGNLSLHVDLDNKRAKNLYRKMGFNHVYDRMIYNHPNE</sequence>
<reference evidence="5" key="1">
    <citation type="journal article" date="2016" name="Front. Microbiol.">
        <title>Complete Genome Sequence of Clostridium estertheticum DSM 8809, a Microbe Identified in Spoiled Vacuum Packed Beef.</title>
        <authorList>
            <person name="Yu Z."/>
            <person name="Gunn L."/>
            <person name="Brennan E."/>
            <person name="Reid R."/>
            <person name="Wall P.G."/>
            <person name="Gaora O.P."/>
            <person name="Hurley D."/>
            <person name="Bolton D."/>
            <person name="Fanning S."/>
        </authorList>
    </citation>
    <scope>NUCLEOTIDE SEQUENCE [LARGE SCALE GENOMIC DNA]</scope>
    <source>
        <strain evidence="5">DSM 8809</strain>
    </source>
</reference>
<evidence type="ECO:0000256" key="2">
    <source>
        <dbReference type="ARBA" id="ARBA00022898"/>
    </source>
</evidence>
<dbReference type="InterPro" id="IPR000182">
    <property type="entry name" value="GNAT_dom"/>
</dbReference>
<dbReference type="Pfam" id="PF00583">
    <property type="entry name" value="Acetyltransf_1"/>
    <property type="match status" value="1"/>
</dbReference>
<dbReference type="OrthoDB" id="9795206at2"/>
<dbReference type="InterPro" id="IPR050214">
    <property type="entry name" value="Cys_Synth/Cystath_Beta-Synth"/>
</dbReference>
<dbReference type="RefSeq" id="WP_071611765.1">
    <property type="nucleotide sequence ID" value="NZ_CP015756.1"/>
</dbReference>
<comment type="cofactor">
    <cofactor evidence="1">
        <name>pyridoxal 5'-phosphate</name>
        <dbReference type="ChEBI" id="CHEBI:597326"/>
    </cofactor>
</comment>
<keyword evidence="2" id="KW-0663">Pyridoxal phosphate</keyword>
<protein>
    <recommendedName>
        <fullName evidence="3">N-acetyltransferase domain-containing protein</fullName>
    </recommendedName>
</protein>
<evidence type="ECO:0000256" key="1">
    <source>
        <dbReference type="ARBA" id="ARBA00001933"/>
    </source>
</evidence>
<dbReference type="InterPro" id="IPR036052">
    <property type="entry name" value="TrpB-like_PALP_sf"/>
</dbReference>
<proteinExistence type="predicted"/>
<dbReference type="SUPFAM" id="SSF55729">
    <property type="entry name" value="Acyl-CoA N-acyltransferases (Nat)"/>
    <property type="match status" value="1"/>
</dbReference>
<dbReference type="AlphaFoldDB" id="A0A1J0GEQ5"/>
<dbReference type="GO" id="GO:1901605">
    <property type="term" value="P:alpha-amino acid metabolic process"/>
    <property type="evidence" value="ECO:0007669"/>
    <property type="project" value="UniProtKB-ARBA"/>
</dbReference>
<evidence type="ECO:0000259" key="3">
    <source>
        <dbReference type="PROSITE" id="PS51186"/>
    </source>
</evidence>
<dbReference type="PANTHER" id="PTHR10314">
    <property type="entry name" value="CYSTATHIONINE BETA-SYNTHASE"/>
    <property type="match status" value="1"/>
</dbReference>
<dbReference type="Proteomes" id="UP000182569">
    <property type="component" value="Chromosome"/>
</dbReference>
<evidence type="ECO:0000313" key="5">
    <source>
        <dbReference type="Proteomes" id="UP000182569"/>
    </source>
</evidence>
<dbReference type="InterPro" id="IPR016181">
    <property type="entry name" value="Acyl_CoA_acyltransferase"/>
</dbReference>
<keyword evidence="5" id="KW-1185">Reference proteome</keyword>